<dbReference type="EMBL" id="CADCTW010000045">
    <property type="protein sequence ID" value="CAA9305448.1"/>
    <property type="molecule type" value="Genomic_DNA"/>
</dbReference>
<dbReference type="AlphaFoldDB" id="A0A6J4KI09"/>
<gene>
    <name evidence="1" type="ORF">AVDCRST_MAG68-787</name>
</gene>
<reference evidence="1" key="1">
    <citation type="submission" date="2020-02" db="EMBL/GenBank/DDBJ databases">
        <authorList>
            <person name="Meier V. D."/>
        </authorList>
    </citation>
    <scope>NUCLEOTIDE SEQUENCE</scope>
    <source>
        <strain evidence="1">AVDCRST_MAG68</strain>
    </source>
</reference>
<evidence type="ECO:0000313" key="1">
    <source>
        <dbReference type="EMBL" id="CAA9305448.1"/>
    </source>
</evidence>
<accession>A0A6J4KI09</accession>
<name>A0A6J4KI09_9BACT</name>
<protein>
    <submittedName>
        <fullName evidence="1">Uncharacterized protein</fullName>
    </submittedName>
</protein>
<proteinExistence type="predicted"/>
<organism evidence="1">
    <name type="scientific">uncultured Gemmatimonadota bacterium</name>
    <dbReference type="NCBI Taxonomy" id="203437"/>
    <lineage>
        <taxon>Bacteria</taxon>
        <taxon>Pseudomonadati</taxon>
        <taxon>Gemmatimonadota</taxon>
        <taxon>environmental samples</taxon>
    </lineage>
</organism>
<sequence length="177" mass="20091">MLEAGFGSDPEYRAFRNTVHEWQEGDHAEIRLATDDVIAGRRWDARTQRLLRVLAEADIEAPELFRGISLPIDADLDTNFGAGVDIFPKLSSFTTSIEEAGYRAARAHDKARVGVIFQLEAGARAIPIENLSYREDLWAEREWYTSGRFVGLGLTERSGVVWARIRHEEVHHARESR</sequence>